<evidence type="ECO:0000259" key="1">
    <source>
        <dbReference type="Pfam" id="PF01266"/>
    </source>
</evidence>
<dbReference type="Pfam" id="PF01266">
    <property type="entry name" value="DAO"/>
    <property type="match status" value="1"/>
</dbReference>
<keyword evidence="3" id="KW-1185">Reference proteome</keyword>
<evidence type="ECO:0000313" key="3">
    <source>
        <dbReference type="Proteomes" id="UP000198393"/>
    </source>
</evidence>
<dbReference type="InterPro" id="IPR036188">
    <property type="entry name" value="FAD/NAD-bd_sf"/>
</dbReference>
<dbReference type="RefSeq" id="WP_089356147.1">
    <property type="nucleotide sequence ID" value="NZ_FZPD01000002.1"/>
</dbReference>
<dbReference type="InterPro" id="IPR006076">
    <property type="entry name" value="FAD-dep_OxRdtase"/>
</dbReference>
<reference evidence="2 3" key="1">
    <citation type="submission" date="2017-06" db="EMBL/GenBank/DDBJ databases">
        <authorList>
            <person name="Kim H.J."/>
            <person name="Triplett B.A."/>
        </authorList>
    </citation>
    <scope>NUCLEOTIDE SEQUENCE [LARGE SCALE GENOMIC DNA]</scope>
    <source>
        <strain evidence="2 3">DSM 19307</strain>
    </source>
</reference>
<sequence length="371" mass="40678">MHSLWEKQSFLSPDVVIVGAGITGLSAAATLKELSPDMKVTVLERGVLPTGASTKNAGFACFGSVSELLNDIDTLGPEGMVNLVEKRWDGLQKTCQRLGRSAIDIQVKSGYELILEEGSGIVEKIDNVNQLLNPFFQEDVFKLSDAKIDSFGLGQTHHLIENHLEGQLDTGRLIATLWKYCAELGVQIHTGCKVDNIIEEENGVSILCGNVKFLAEKVGVCTNAFTSKLLKEELDIAPGRGIVMSIVPDKSLPFEGTFHYEEGYYYFRDYYGKLLFGGGRNLALKEEETTEFGVNKKIREKLLLDIENIILPNQSYEIEMEWTGIMAFGQNKAPIVQKVSDRIAIGVRLGGMGVAIGSLVGEEVAELIVNS</sequence>
<dbReference type="Proteomes" id="UP000198393">
    <property type="component" value="Unassembled WGS sequence"/>
</dbReference>
<dbReference type="GO" id="GO:0005737">
    <property type="term" value="C:cytoplasm"/>
    <property type="evidence" value="ECO:0007669"/>
    <property type="project" value="TreeGrafter"/>
</dbReference>
<dbReference type="Gene3D" id="3.30.9.10">
    <property type="entry name" value="D-Amino Acid Oxidase, subunit A, domain 2"/>
    <property type="match status" value="1"/>
</dbReference>
<gene>
    <name evidence="2" type="ORF">SAMN05421640_1410</name>
</gene>
<organism evidence="2 3">
    <name type="scientific">Ekhidna lutea</name>
    <dbReference type="NCBI Taxonomy" id="447679"/>
    <lineage>
        <taxon>Bacteria</taxon>
        <taxon>Pseudomonadati</taxon>
        <taxon>Bacteroidota</taxon>
        <taxon>Cytophagia</taxon>
        <taxon>Cytophagales</taxon>
        <taxon>Reichenbachiellaceae</taxon>
        <taxon>Ekhidna</taxon>
    </lineage>
</organism>
<dbReference type="EMBL" id="FZPD01000002">
    <property type="protein sequence ID" value="SNS82805.1"/>
    <property type="molecule type" value="Genomic_DNA"/>
</dbReference>
<dbReference type="PANTHER" id="PTHR13847">
    <property type="entry name" value="SARCOSINE DEHYDROGENASE-RELATED"/>
    <property type="match status" value="1"/>
</dbReference>
<dbReference type="PANTHER" id="PTHR13847:SF281">
    <property type="entry name" value="FAD DEPENDENT OXIDOREDUCTASE DOMAIN-CONTAINING PROTEIN"/>
    <property type="match status" value="1"/>
</dbReference>
<dbReference type="AlphaFoldDB" id="A0A239HNW1"/>
<accession>A0A239HNW1</accession>
<proteinExistence type="predicted"/>
<protein>
    <submittedName>
        <fullName evidence="2">Glycine/D-amino acid oxidase</fullName>
    </submittedName>
</protein>
<evidence type="ECO:0000313" key="2">
    <source>
        <dbReference type="EMBL" id="SNS82805.1"/>
    </source>
</evidence>
<dbReference type="SUPFAM" id="SSF51905">
    <property type="entry name" value="FAD/NAD(P)-binding domain"/>
    <property type="match status" value="1"/>
</dbReference>
<dbReference type="Gene3D" id="3.50.50.60">
    <property type="entry name" value="FAD/NAD(P)-binding domain"/>
    <property type="match status" value="1"/>
</dbReference>
<name>A0A239HNW1_EKHLU</name>
<dbReference type="OrthoDB" id="1491488at2"/>
<feature type="domain" description="FAD dependent oxidoreductase" evidence="1">
    <location>
        <begin position="14"/>
        <end position="367"/>
    </location>
</feature>